<evidence type="ECO:0000256" key="4">
    <source>
        <dbReference type="ARBA" id="ARBA00022840"/>
    </source>
</evidence>
<keyword evidence="7" id="KW-1185">Reference proteome</keyword>
<reference evidence="6 7" key="1">
    <citation type="submission" date="2022-06" db="EMBL/GenBank/DDBJ databases">
        <title>Paraconexibacter antarcticus.</title>
        <authorList>
            <person name="Kim C.S."/>
        </authorList>
    </citation>
    <scope>NUCLEOTIDE SEQUENCE [LARGE SCALE GENOMIC DNA]</scope>
    <source>
        <strain evidence="6 7">02-257</strain>
    </source>
</reference>
<dbReference type="CDD" id="cd03230">
    <property type="entry name" value="ABC_DR_subfamily_A"/>
    <property type="match status" value="1"/>
</dbReference>
<dbReference type="InterPro" id="IPR027417">
    <property type="entry name" value="P-loop_NTPase"/>
</dbReference>
<dbReference type="Pfam" id="PF00005">
    <property type="entry name" value="ABC_tran"/>
    <property type="match status" value="1"/>
</dbReference>
<comment type="similarity">
    <text evidence="1">Belongs to the ABC transporter superfamily.</text>
</comment>
<name>A0ABY5DZJ7_9ACTN</name>
<evidence type="ECO:0000256" key="2">
    <source>
        <dbReference type="ARBA" id="ARBA00022448"/>
    </source>
</evidence>
<dbReference type="EMBL" id="CP098502">
    <property type="protein sequence ID" value="UTI66317.1"/>
    <property type="molecule type" value="Genomic_DNA"/>
</dbReference>
<sequence>MAAPPIRCAGLTKRWGAAVGVEALDLDVEPGSVTGFLGANGAGKSTTIELLVGLLRPTAGQALLWDVPASEPAARARVGYMPADPAFYRTLSGRRNLDLLAALHRRGAPDRDMAADLLGLSGRDLARPVGEYSGGMVQKLALVQAVQHRPDLVILDEPANRLDPLAHRRFEELIRRIAARGGTVFLSSHTLSEVEDVCDTVAMVRAGRLLAHRPVAALADLAARRVRALFDTTPPAAVPGLADPHVDGHVLTGRVARADLEPLRALLATPGLTDLTVEPASLEDTFIELYGDGR</sequence>
<dbReference type="SMART" id="SM00382">
    <property type="entry name" value="AAA"/>
    <property type="match status" value="1"/>
</dbReference>
<keyword evidence="4 6" id="KW-0067">ATP-binding</keyword>
<feature type="domain" description="ABC transporter" evidence="5">
    <location>
        <begin position="6"/>
        <end position="231"/>
    </location>
</feature>
<organism evidence="6 7">
    <name type="scientific">Paraconexibacter antarcticus</name>
    <dbReference type="NCBI Taxonomy" id="2949664"/>
    <lineage>
        <taxon>Bacteria</taxon>
        <taxon>Bacillati</taxon>
        <taxon>Actinomycetota</taxon>
        <taxon>Thermoleophilia</taxon>
        <taxon>Solirubrobacterales</taxon>
        <taxon>Paraconexibacteraceae</taxon>
        <taxon>Paraconexibacter</taxon>
    </lineage>
</organism>
<evidence type="ECO:0000313" key="7">
    <source>
        <dbReference type="Proteomes" id="UP001056035"/>
    </source>
</evidence>
<gene>
    <name evidence="6" type="ORF">NBH00_08935</name>
</gene>
<dbReference type="InterPro" id="IPR003593">
    <property type="entry name" value="AAA+_ATPase"/>
</dbReference>
<dbReference type="RefSeq" id="WP_254572988.1">
    <property type="nucleotide sequence ID" value="NZ_CP098502.1"/>
</dbReference>
<keyword evidence="3" id="KW-0547">Nucleotide-binding</keyword>
<accession>A0ABY5DZJ7</accession>
<dbReference type="GO" id="GO:0005524">
    <property type="term" value="F:ATP binding"/>
    <property type="evidence" value="ECO:0007669"/>
    <property type="project" value="UniProtKB-KW"/>
</dbReference>
<evidence type="ECO:0000313" key="6">
    <source>
        <dbReference type="EMBL" id="UTI66317.1"/>
    </source>
</evidence>
<protein>
    <submittedName>
        <fullName evidence="6">ABC transporter ATP-binding protein</fullName>
    </submittedName>
</protein>
<evidence type="ECO:0000259" key="5">
    <source>
        <dbReference type="PROSITE" id="PS50893"/>
    </source>
</evidence>
<keyword evidence="2" id="KW-0813">Transport</keyword>
<dbReference type="PROSITE" id="PS50893">
    <property type="entry name" value="ABC_TRANSPORTER_2"/>
    <property type="match status" value="1"/>
</dbReference>
<proteinExistence type="inferred from homology"/>
<evidence type="ECO:0000256" key="3">
    <source>
        <dbReference type="ARBA" id="ARBA00022741"/>
    </source>
</evidence>
<evidence type="ECO:0000256" key="1">
    <source>
        <dbReference type="ARBA" id="ARBA00005417"/>
    </source>
</evidence>
<dbReference type="PANTHER" id="PTHR43335">
    <property type="entry name" value="ABC TRANSPORTER, ATP-BINDING PROTEIN"/>
    <property type="match status" value="1"/>
</dbReference>
<dbReference type="InterPro" id="IPR003439">
    <property type="entry name" value="ABC_transporter-like_ATP-bd"/>
</dbReference>
<dbReference type="Proteomes" id="UP001056035">
    <property type="component" value="Chromosome"/>
</dbReference>
<dbReference type="Gene3D" id="3.40.50.300">
    <property type="entry name" value="P-loop containing nucleotide triphosphate hydrolases"/>
    <property type="match status" value="1"/>
</dbReference>
<dbReference type="SUPFAM" id="SSF52540">
    <property type="entry name" value="P-loop containing nucleoside triphosphate hydrolases"/>
    <property type="match status" value="1"/>
</dbReference>